<feature type="region of interest" description="Disordered" evidence="1">
    <location>
        <begin position="1"/>
        <end position="21"/>
    </location>
</feature>
<protein>
    <submittedName>
        <fullName evidence="2">Uncharacterized protein</fullName>
    </submittedName>
</protein>
<organism evidence="2">
    <name type="scientific">Anguilla anguilla</name>
    <name type="common">European freshwater eel</name>
    <name type="synonym">Muraena anguilla</name>
    <dbReference type="NCBI Taxonomy" id="7936"/>
    <lineage>
        <taxon>Eukaryota</taxon>
        <taxon>Metazoa</taxon>
        <taxon>Chordata</taxon>
        <taxon>Craniata</taxon>
        <taxon>Vertebrata</taxon>
        <taxon>Euteleostomi</taxon>
        <taxon>Actinopterygii</taxon>
        <taxon>Neopterygii</taxon>
        <taxon>Teleostei</taxon>
        <taxon>Anguilliformes</taxon>
        <taxon>Anguillidae</taxon>
        <taxon>Anguilla</taxon>
    </lineage>
</organism>
<proteinExistence type="predicted"/>
<reference evidence="2" key="1">
    <citation type="submission" date="2014-11" db="EMBL/GenBank/DDBJ databases">
        <authorList>
            <person name="Amaro Gonzalez C."/>
        </authorList>
    </citation>
    <scope>NUCLEOTIDE SEQUENCE</scope>
</reference>
<reference evidence="2" key="2">
    <citation type="journal article" date="2015" name="Fish Shellfish Immunol.">
        <title>Early steps in the European eel (Anguilla anguilla)-Vibrio vulnificus interaction in the gills: Role of the RtxA13 toxin.</title>
        <authorList>
            <person name="Callol A."/>
            <person name="Pajuelo D."/>
            <person name="Ebbesson L."/>
            <person name="Teles M."/>
            <person name="MacKenzie S."/>
            <person name="Amaro C."/>
        </authorList>
    </citation>
    <scope>NUCLEOTIDE SEQUENCE</scope>
</reference>
<accession>A0A0E9R132</accession>
<name>A0A0E9R132_ANGAN</name>
<evidence type="ECO:0000256" key="1">
    <source>
        <dbReference type="SAM" id="MobiDB-lite"/>
    </source>
</evidence>
<evidence type="ECO:0000313" key="2">
    <source>
        <dbReference type="EMBL" id="JAH22038.1"/>
    </source>
</evidence>
<dbReference type="AlphaFoldDB" id="A0A0E9R132"/>
<dbReference type="EMBL" id="GBXM01086539">
    <property type="protein sequence ID" value="JAH22038.1"/>
    <property type="molecule type" value="Transcribed_RNA"/>
</dbReference>
<sequence length="21" mass="2402">MTGEPRVVQVKNRKIHSDSGY</sequence>